<sequence>MWKLAVVFFIVIGPTLAGIGALIPLTVFGVNAFDPLILAGCAAAGAIVALPVSYLVARRVNELIQPRGPRTA</sequence>
<reference evidence="2 3" key="1">
    <citation type="journal article" date="2011" name="J. Bacteriol.">
        <title>Complete genome sequence of Polymorphum gilvum SL003B-26A1T, a crude oil-degrading bacterium from oil-polluted saline soil.</title>
        <authorList>
            <person name="Li S.G."/>
            <person name="Tang Y.Q."/>
            <person name="Nie Y."/>
            <person name="Cai M."/>
            <person name="Wu X.L."/>
        </authorList>
    </citation>
    <scope>NUCLEOTIDE SEQUENCE [LARGE SCALE GENOMIC DNA]</scope>
    <source>
        <strain evidence="3">LMG 25793 / CGMCC 1.9160 / SL003B-26A1</strain>
    </source>
</reference>
<dbReference type="RefSeq" id="WP_013652330.1">
    <property type="nucleotide sequence ID" value="NC_015259.1"/>
</dbReference>
<dbReference type="eggNOG" id="ENOG5033AWM">
    <property type="taxonomic scope" value="Bacteria"/>
</dbReference>
<dbReference type="OrthoDB" id="7679489at2"/>
<keyword evidence="1" id="KW-1133">Transmembrane helix</keyword>
<feature type="transmembrane region" description="Helical" evidence="1">
    <location>
        <begin position="36"/>
        <end position="57"/>
    </location>
</feature>
<evidence type="ECO:0000256" key="1">
    <source>
        <dbReference type="SAM" id="Phobius"/>
    </source>
</evidence>
<keyword evidence="3" id="KW-1185">Reference proteome</keyword>
<keyword evidence="1" id="KW-0812">Transmembrane</keyword>
<evidence type="ECO:0008006" key="4">
    <source>
        <dbReference type="Google" id="ProtNLM"/>
    </source>
</evidence>
<organism evidence="2 3">
    <name type="scientific">Polymorphum gilvum (strain LMG 25793 / CGMCC 1.9160 / SL003B-26A1)</name>
    <dbReference type="NCBI Taxonomy" id="991905"/>
    <lineage>
        <taxon>Bacteria</taxon>
        <taxon>Pseudomonadati</taxon>
        <taxon>Pseudomonadota</taxon>
        <taxon>Alphaproteobacteria</taxon>
        <taxon>Rhodobacterales</taxon>
        <taxon>Paracoccaceae</taxon>
        <taxon>Polymorphum</taxon>
    </lineage>
</organism>
<dbReference type="KEGG" id="pgv:SL003B_1585"/>
<proteinExistence type="predicted"/>
<dbReference type="HOGENOM" id="CLU_2718870_0_0_5"/>
<dbReference type="Proteomes" id="UP000008130">
    <property type="component" value="Chromosome"/>
</dbReference>
<keyword evidence="1" id="KW-0472">Membrane</keyword>
<gene>
    <name evidence="2" type="ordered locus">SL003B_1585</name>
</gene>
<dbReference type="EMBL" id="CP002568">
    <property type="protein sequence ID" value="ADZ70013.1"/>
    <property type="molecule type" value="Genomic_DNA"/>
</dbReference>
<protein>
    <recommendedName>
        <fullName evidence="4">CTP synthetase</fullName>
    </recommendedName>
</protein>
<evidence type="ECO:0000313" key="2">
    <source>
        <dbReference type="EMBL" id="ADZ70013.1"/>
    </source>
</evidence>
<evidence type="ECO:0000313" key="3">
    <source>
        <dbReference type="Proteomes" id="UP000008130"/>
    </source>
</evidence>
<name>F2J487_POLGS</name>
<dbReference type="AlphaFoldDB" id="F2J487"/>
<accession>F2J487</accession>